<dbReference type="Proteomes" id="UP000885797">
    <property type="component" value="Unassembled WGS sequence"/>
</dbReference>
<dbReference type="AlphaFoldDB" id="A0A7V2WT02"/>
<accession>A0A7V2WT02</accession>
<keyword evidence="1" id="KW-0548">Nucleotidyltransferase</keyword>
<keyword evidence="1" id="KW-0808">Transferase</keyword>
<dbReference type="InterPro" id="IPR003329">
    <property type="entry name" value="Cytidylyl_trans"/>
</dbReference>
<organism evidence="1">
    <name type="scientific">Dissulfuribacter thermophilus</name>
    <dbReference type="NCBI Taxonomy" id="1156395"/>
    <lineage>
        <taxon>Bacteria</taxon>
        <taxon>Pseudomonadati</taxon>
        <taxon>Thermodesulfobacteriota</taxon>
        <taxon>Dissulfuribacteria</taxon>
        <taxon>Dissulfuribacterales</taxon>
        <taxon>Dissulfuribacteraceae</taxon>
        <taxon>Dissulfuribacter</taxon>
    </lineage>
</organism>
<dbReference type="PANTHER" id="PTHR21485:SF6">
    <property type="entry name" value="N-ACYLNEURAMINATE CYTIDYLYLTRANSFERASE-RELATED"/>
    <property type="match status" value="1"/>
</dbReference>
<dbReference type="PANTHER" id="PTHR21485">
    <property type="entry name" value="HAD SUPERFAMILY MEMBERS CMAS AND KDSC"/>
    <property type="match status" value="1"/>
</dbReference>
<dbReference type="EMBL" id="DRND01000378">
    <property type="protein sequence ID" value="HFC47174.1"/>
    <property type="molecule type" value="Genomic_DNA"/>
</dbReference>
<evidence type="ECO:0000313" key="1">
    <source>
        <dbReference type="EMBL" id="HFC47174.1"/>
    </source>
</evidence>
<sequence>MDDRAVAIIPARGGSKRIPKKNIKPFNGRPMISYPIRAAMEAGIFEKIIVSTDSPEIKEVALMNGAEVPFLRPRELSDDYTPTAPVIAHAITALEEMGLVIDFVCCIYATAVFIKPEYLKEGFEIMKQTGASSVFSVTTFDFPIFRALKINEQGNLEMIWPEYELTRSNDLPEAYHDAGQFYWLRKKEFMREKRIYTKDARPVIIPRKFVEDIDTLEDWESAEIKFRIMMEKGDMNE</sequence>
<dbReference type="EC" id="2.7.7.81" evidence="1"/>
<proteinExistence type="predicted"/>
<dbReference type="Gene3D" id="3.90.550.10">
    <property type="entry name" value="Spore Coat Polysaccharide Biosynthesis Protein SpsA, Chain A"/>
    <property type="match status" value="1"/>
</dbReference>
<dbReference type="SUPFAM" id="SSF53448">
    <property type="entry name" value="Nucleotide-diphospho-sugar transferases"/>
    <property type="match status" value="1"/>
</dbReference>
<dbReference type="InterPro" id="IPR020039">
    <property type="entry name" value="PseF"/>
</dbReference>
<dbReference type="GO" id="GO:0008781">
    <property type="term" value="F:N-acylneuraminate cytidylyltransferase activity"/>
    <property type="evidence" value="ECO:0007669"/>
    <property type="project" value="TreeGrafter"/>
</dbReference>
<reference evidence="1" key="1">
    <citation type="journal article" date="2020" name="mSystems">
        <title>Genome- and Community-Level Interaction Insights into Carbon Utilization and Element Cycling Functions of Hydrothermarchaeota in Hydrothermal Sediment.</title>
        <authorList>
            <person name="Zhou Z."/>
            <person name="Liu Y."/>
            <person name="Xu W."/>
            <person name="Pan J."/>
            <person name="Luo Z.H."/>
            <person name="Li M."/>
        </authorList>
    </citation>
    <scope>NUCLEOTIDE SEQUENCE [LARGE SCALE GENOMIC DNA]</scope>
    <source>
        <strain evidence="1">HyVt-503</strain>
    </source>
</reference>
<comment type="caution">
    <text evidence="1">The sequence shown here is derived from an EMBL/GenBank/DDBJ whole genome shotgun (WGS) entry which is preliminary data.</text>
</comment>
<dbReference type="InterPro" id="IPR050793">
    <property type="entry name" value="CMP-NeuNAc_synthase"/>
</dbReference>
<dbReference type="InterPro" id="IPR029044">
    <property type="entry name" value="Nucleotide-diphossugar_trans"/>
</dbReference>
<dbReference type="NCBIfam" id="TIGR03584">
    <property type="entry name" value="PseF"/>
    <property type="match status" value="1"/>
</dbReference>
<protein>
    <submittedName>
        <fullName evidence="1">Pseudaminic acid cytidylyltransferase</fullName>
        <ecNumber evidence="1">2.7.7.81</ecNumber>
    </submittedName>
</protein>
<dbReference type="CDD" id="cd02513">
    <property type="entry name" value="CMP-NeuAc_Synthase"/>
    <property type="match status" value="1"/>
</dbReference>
<dbReference type="Pfam" id="PF02348">
    <property type="entry name" value="CTP_transf_3"/>
    <property type="match status" value="1"/>
</dbReference>
<name>A0A7V2WT02_9BACT</name>
<gene>
    <name evidence="1" type="primary">pseF</name>
    <name evidence="1" type="ORF">ENJ63_04755</name>
</gene>